<evidence type="ECO:0000256" key="2">
    <source>
        <dbReference type="SAM" id="Phobius"/>
    </source>
</evidence>
<feature type="transmembrane region" description="Helical" evidence="2">
    <location>
        <begin position="66"/>
        <end position="85"/>
    </location>
</feature>
<evidence type="ECO:0000313" key="4">
    <source>
        <dbReference type="Proteomes" id="UP000289465"/>
    </source>
</evidence>
<feature type="coiled-coil region" evidence="1">
    <location>
        <begin position="85"/>
        <end position="112"/>
    </location>
</feature>
<keyword evidence="2" id="KW-0812">Transmembrane</keyword>
<name>A0A446CL15_9BURK</name>
<evidence type="ECO:0000313" key="3">
    <source>
        <dbReference type="EMBL" id="SSW68627.1"/>
    </source>
</evidence>
<dbReference type="Proteomes" id="UP000289465">
    <property type="component" value="Unassembled WGS sequence"/>
</dbReference>
<feature type="transmembrane region" description="Helical" evidence="2">
    <location>
        <begin position="9"/>
        <end position="31"/>
    </location>
</feature>
<dbReference type="EMBL" id="UFQC01000015">
    <property type="protein sequence ID" value="SSW68627.1"/>
    <property type="molecule type" value="Genomic_DNA"/>
</dbReference>
<proteinExistence type="predicted"/>
<gene>
    <name evidence="3" type="ORF">AVE30378_03086</name>
</gene>
<organism evidence="3 4">
    <name type="scientific">Achromobacter veterisilvae</name>
    <dbReference type="NCBI Taxonomy" id="2069367"/>
    <lineage>
        <taxon>Bacteria</taxon>
        <taxon>Pseudomonadati</taxon>
        <taxon>Pseudomonadota</taxon>
        <taxon>Betaproteobacteria</taxon>
        <taxon>Burkholderiales</taxon>
        <taxon>Alcaligenaceae</taxon>
        <taxon>Achromobacter</taxon>
    </lineage>
</organism>
<dbReference type="RefSeq" id="WP_129241781.1">
    <property type="nucleotide sequence ID" value="NZ_UFQC01000015.1"/>
</dbReference>
<protein>
    <submittedName>
        <fullName evidence="3">Uncharacterized protein</fullName>
    </submittedName>
</protein>
<reference evidence="3 4" key="1">
    <citation type="submission" date="2018-07" db="EMBL/GenBank/DDBJ databases">
        <authorList>
            <person name="Peeters C."/>
        </authorList>
    </citation>
    <scope>NUCLEOTIDE SEQUENCE [LARGE SCALE GENOMIC DNA]</scope>
    <source>
        <strain evidence="3 4">LMG 30378</strain>
    </source>
</reference>
<sequence>MFDKFGRPLLGIVACVLFPVVAFGLFVVGWYAFANMASFFGTAVLVAVIVGIFVRKRLPPNLTFKPGVVAFIALGAGVLLTAGVMKTQRAEAAKTEAKAAQEQKLVADYNAKAQLFLAETQLVRNRAVQYQGSSRFSAVGAQECRSAIKNAENISPNRHEASFRAWYNAWFMCATYAGDSDSVPSLSKYEKTRPNLKAFLG</sequence>
<feature type="transmembrane region" description="Helical" evidence="2">
    <location>
        <begin position="37"/>
        <end position="54"/>
    </location>
</feature>
<evidence type="ECO:0000256" key="1">
    <source>
        <dbReference type="SAM" id="Coils"/>
    </source>
</evidence>
<keyword evidence="2" id="KW-0472">Membrane</keyword>
<dbReference type="OrthoDB" id="9952536at2"/>
<dbReference type="AlphaFoldDB" id="A0A446CL15"/>
<accession>A0A446CL15</accession>
<keyword evidence="1" id="KW-0175">Coiled coil</keyword>
<keyword evidence="2" id="KW-1133">Transmembrane helix</keyword>